<evidence type="ECO:0000313" key="13">
    <source>
        <dbReference type="EMBL" id="PQP20139.1"/>
    </source>
</evidence>
<dbReference type="InterPro" id="IPR002299">
    <property type="entry name" value="Porin_Neis"/>
</dbReference>
<sequence length="361" mass="38106">MKKRRLSAISFALLISSTASHGQSSVTLYGIVDTGIAYVSNEGGKRAIAMVGGGGDRPNRIGFRGTEALGGGLNANFVLENGYNLATGGLGQGGLLFGRQAYVGLSSERLGELRVGRQYDFMIDLVPYTAAASGNGGFYSFHLGDLDRLGGERLNNSIQYRTPTIAGFRAGAMFSFGGIPGDFNRNSAKSIGITYKNGNFQAGGALTSVENFQAGLGIGTTVLGTNLTGTPVNAVFDRIDVYGAGAAYQADKWTVAALFTLSNLHKDGRSAALRAFDAGATYWISPGASAGAAVTYYMLDAHRWIVPSASLDYYYSKRTNVYLQVVSMHVDDSGAVAQLFVLPASSSRNQTAVTIGMRHNF</sequence>
<dbReference type="InterPro" id="IPR001702">
    <property type="entry name" value="Porin_Gram-ve"/>
</dbReference>
<dbReference type="InterPro" id="IPR050298">
    <property type="entry name" value="Gram-neg_bact_OMP"/>
</dbReference>
<feature type="chain" id="PRO_5015572878" evidence="11">
    <location>
        <begin position="22"/>
        <end position="361"/>
    </location>
</feature>
<protein>
    <submittedName>
        <fullName evidence="13">Porin</fullName>
    </submittedName>
</protein>
<dbReference type="GO" id="GO:0046930">
    <property type="term" value="C:pore complex"/>
    <property type="evidence" value="ECO:0007669"/>
    <property type="project" value="UniProtKB-KW"/>
</dbReference>
<dbReference type="GO" id="GO:0034220">
    <property type="term" value="P:monoatomic ion transmembrane transport"/>
    <property type="evidence" value="ECO:0007669"/>
    <property type="project" value="InterPro"/>
</dbReference>
<keyword evidence="10" id="KW-0998">Cell outer membrane</keyword>
<dbReference type="EMBL" id="PUIQ01000007">
    <property type="protein sequence ID" value="PQP20139.1"/>
    <property type="molecule type" value="Genomic_DNA"/>
</dbReference>
<feature type="signal peptide" evidence="11">
    <location>
        <begin position="1"/>
        <end position="21"/>
    </location>
</feature>
<dbReference type="AlphaFoldDB" id="A0A2S8IZN0"/>
<keyword evidence="5" id="KW-0812">Transmembrane</keyword>
<evidence type="ECO:0000256" key="3">
    <source>
        <dbReference type="ARBA" id="ARBA00022448"/>
    </source>
</evidence>
<comment type="subcellular location">
    <subcellularLocation>
        <location evidence="1">Cell outer membrane</location>
        <topology evidence="1">Multi-pass membrane protein</topology>
    </subcellularLocation>
</comment>
<dbReference type="GO" id="GO:0015288">
    <property type="term" value="F:porin activity"/>
    <property type="evidence" value="ECO:0007669"/>
    <property type="project" value="UniProtKB-KW"/>
</dbReference>
<dbReference type="Proteomes" id="UP000238206">
    <property type="component" value="Unassembled WGS sequence"/>
</dbReference>
<dbReference type="GO" id="GO:0009279">
    <property type="term" value="C:cell outer membrane"/>
    <property type="evidence" value="ECO:0007669"/>
    <property type="project" value="UniProtKB-SubCell"/>
</dbReference>
<dbReference type="PRINTS" id="PR00182">
    <property type="entry name" value="ECOLNEIPORIN"/>
</dbReference>
<proteinExistence type="predicted"/>
<dbReference type="PANTHER" id="PTHR34501:SF9">
    <property type="entry name" value="MAJOR OUTER MEMBRANE PROTEIN P.IA"/>
    <property type="match status" value="1"/>
</dbReference>
<evidence type="ECO:0000256" key="2">
    <source>
        <dbReference type="ARBA" id="ARBA00011233"/>
    </source>
</evidence>
<dbReference type="PANTHER" id="PTHR34501">
    <property type="entry name" value="PROTEIN YDDL-RELATED"/>
    <property type="match status" value="1"/>
</dbReference>
<organism evidence="13 14">
    <name type="scientific">Burkholderia cepacia</name>
    <name type="common">Pseudomonas cepacia</name>
    <dbReference type="NCBI Taxonomy" id="292"/>
    <lineage>
        <taxon>Bacteria</taxon>
        <taxon>Pseudomonadati</taxon>
        <taxon>Pseudomonadota</taxon>
        <taxon>Betaproteobacteria</taxon>
        <taxon>Burkholderiales</taxon>
        <taxon>Burkholderiaceae</taxon>
        <taxon>Burkholderia</taxon>
        <taxon>Burkholderia cepacia complex</taxon>
    </lineage>
</organism>
<evidence type="ECO:0000256" key="10">
    <source>
        <dbReference type="ARBA" id="ARBA00023237"/>
    </source>
</evidence>
<keyword evidence="3" id="KW-0813">Transport</keyword>
<evidence type="ECO:0000256" key="6">
    <source>
        <dbReference type="ARBA" id="ARBA00022729"/>
    </source>
</evidence>
<dbReference type="InterPro" id="IPR033900">
    <property type="entry name" value="Gram_neg_porin_domain"/>
</dbReference>
<dbReference type="PRINTS" id="PR00184">
    <property type="entry name" value="NEISSPPORIN"/>
</dbReference>
<reference evidence="13 14" key="1">
    <citation type="submission" date="2018-02" db="EMBL/GenBank/DDBJ databases">
        <title>Draft genome sequencing of Burkholderia cepacia Y14-15.</title>
        <authorList>
            <person name="Zheng B.-X."/>
        </authorList>
    </citation>
    <scope>NUCLEOTIDE SEQUENCE [LARGE SCALE GENOMIC DNA]</scope>
    <source>
        <strain evidence="13 14">Y14-15</strain>
    </source>
</reference>
<gene>
    <name evidence="13" type="ORF">C5615_07685</name>
</gene>
<evidence type="ECO:0000256" key="9">
    <source>
        <dbReference type="ARBA" id="ARBA00023136"/>
    </source>
</evidence>
<keyword evidence="9" id="KW-0472">Membrane</keyword>
<evidence type="ECO:0000256" key="7">
    <source>
        <dbReference type="ARBA" id="ARBA00023065"/>
    </source>
</evidence>
<keyword evidence="4" id="KW-1134">Transmembrane beta strand</keyword>
<keyword evidence="6 11" id="KW-0732">Signal</keyword>
<keyword evidence="7" id="KW-0406">Ion transport</keyword>
<dbReference type="Gene3D" id="2.40.160.10">
    <property type="entry name" value="Porin"/>
    <property type="match status" value="1"/>
</dbReference>
<dbReference type="InterPro" id="IPR023614">
    <property type="entry name" value="Porin_dom_sf"/>
</dbReference>
<dbReference type="CDD" id="cd00342">
    <property type="entry name" value="gram_neg_porins"/>
    <property type="match status" value="1"/>
</dbReference>
<evidence type="ECO:0000256" key="5">
    <source>
        <dbReference type="ARBA" id="ARBA00022692"/>
    </source>
</evidence>
<evidence type="ECO:0000313" key="14">
    <source>
        <dbReference type="Proteomes" id="UP000238206"/>
    </source>
</evidence>
<feature type="domain" description="Porin" evidence="12">
    <location>
        <begin position="12"/>
        <end position="300"/>
    </location>
</feature>
<comment type="subunit">
    <text evidence="2">Homotrimer.</text>
</comment>
<evidence type="ECO:0000256" key="1">
    <source>
        <dbReference type="ARBA" id="ARBA00004571"/>
    </source>
</evidence>
<evidence type="ECO:0000256" key="11">
    <source>
        <dbReference type="SAM" id="SignalP"/>
    </source>
</evidence>
<comment type="caution">
    <text evidence="13">The sequence shown here is derived from an EMBL/GenBank/DDBJ whole genome shotgun (WGS) entry which is preliminary data.</text>
</comment>
<dbReference type="SUPFAM" id="SSF56935">
    <property type="entry name" value="Porins"/>
    <property type="match status" value="1"/>
</dbReference>
<keyword evidence="8" id="KW-0626">Porin</keyword>
<dbReference type="RefSeq" id="WP_105390293.1">
    <property type="nucleotide sequence ID" value="NZ_PUIQ01000007.1"/>
</dbReference>
<name>A0A2S8IZN0_BURCE</name>
<accession>A0A2S8IZN0</accession>
<evidence type="ECO:0000256" key="4">
    <source>
        <dbReference type="ARBA" id="ARBA00022452"/>
    </source>
</evidence>
<dbReference type="Pfam" id="PF13609">
    <property type="entry name" value="Porin_4"/>
    <property type="match status" value="1"/>
</dbReference>
<evidence type="ECO:0000259" key="12">
    <source>
        <dbReference type="Pfam" id="PF13609"/>
    </source>
</evidence>
<evidence type="ECO:0000256" key="8">
    <source>
        <dbReference type="ARBA" id="ARBA00023114"/>
    </source>
</evidence>